<proteinExistence type="predicted"/>
<comment type="caution">
    <text evidence="1">The sequence shown here is derived from an EMBL/GenBank/DDBJ whole genome shotgun (WGS) entry which is preliminary data.</text>
</comment>
<sequence length="95" mass="11300">MKVKKSYVTRELLFKNTQEIIGLINAFRQELKDDIENSKKEVIKEVLDNIVTFKDQILNEIVKLREDMTVVVGWSDRMEDHEVRIEKLEKKVLPQ</sequence>
<protein>
    <submittedName>
        <fullName evidence="1">Uncharacterized protein</fullName>
    </submittedName>
</protein>
<organism evidence="1 2">
    <name type="scientific">Candidatus Roizmanbacteria bacterium RIFCSPHIGHO2_02_FULL_38_11</name>
    <dbReference type="NCBI Taxonomy" id="1802039"/>
    <lineage>
        <taxon>Bacteria</taxon>
        <taxon>Candidatus Roizmaniibacteriota</taxon>
    </lineage>
</organism>
<gene>
    <name evidence="1" type="ORF">A3C25_06300</name>
</gene>
<dbReference type="AlphaFoldDB" id="A0A1F7GWX4"/>
<dbReference type="Proteomes" id="UP000177913">
    <property type="component" value="Unassembled WGS sequence"/>
</dbReference>
<name>A0A1F7GWX4_9BACT</name>
<dbReference type="EMBL" id="MFZO01000048">
    <property type="protein sequence ID" value="OGK23325.1"/>
    <property type="molecule type" value="Genomic_DNA"/>
</dbReference>
<evidence type="ECO:0000313" key="1">
    <source>
        <dbReference type="EMBL" id="OGK23325.1"/>
    </source>
</evidence>
<reference evidence="1 2" key="1">
    <citation type="journal article" date="2016" name="Nat. Commun.">
        <title>Thousands of microbial genomes shed light on interconnected biogeochemical processes in an aquifer system.</title>
        <authorList>
            <person name="Anantharaman K."/>
            <person name="Brown C.T."/>
            <person name="Hug L.A."/>
            <person name="Sharon I."/>
            <person name="Castelle C.J."/>
            <person name="Probst A.J."/>
            <person name="Thomas B.C."/>
            <person name="Singh A."/>
            <person name="Wilkins M.J."/>
            <person name="Karaoz U."/>
            <person name="Brodie E.L."/>
            <person name="Williams K.H."/>
            <person name="Hubbard S.S."/>
            <person name="Banfield J.F."/>
        </authorList>
    </citation>
    <scope>NUCLEOTIDE SEQUENCE [LARGE SCALE GENOMIC DNA]</scope>
</reference>
<accession>A0A1F7GWX4</accession>
<evidence type="ECO:0000313" key="2">
    <source>
        <dbReference type="Proteomes" id="UP000177913"/>
    </source>
</evidence>